<keyword evidence="2" id="KW-1185">Reference proteome</keyword>
<sequence>MSKIEPPALAAVLDEPAALLDADRAAVRAALAGCPAGEGGIGREVFAQAEAVFGQRAASRAEFASWLHFAAAVLGHGDYAARVAAAEPGLPWRTLWAWWRPVGAYEAAPNLSGDRTVLLADGPDGSRLVGVSASWCLETWFDVATGERRPEPEDSEDAEAPDEPWLFADEARRLRGPEGWEEPDAEVDGRYVVADARGIAVIEPNPAAAAGEQAESGDVPFGDAWFRPGTRGGTQPLTYEALVAAFDADGVHRFGAADLADLIEHEPTRTLLTDVGLPSWWAAGMATFNVAKQPVPLPEVEPETPEPSGPALEDLVHLGTFEIGYGDRSRLCVHRGTGRVYLHRKAAGAAHGPVFPLVRDVAAFAAYLEGVQRFMGACWDPYPGETGAADFAAEMTALDPDAMTAGTPAYATWEHFFAGITQLGVDGY</sequence>
<accession>A0AA41Q9R9</accession>
<comment type="caution">
    <text evidence="1">The sequence shown here is derived from an EMBL/GenBank/DDBJ whole genome shotgun (WGS) entry which is preliminary data.</text>
</comment>
<gene>
    <name evidence="1" type="ORF">LZ495_40790</name>
</gene>
<dbReference type="Pfam" id="PF14435">
    <property type="entry name" value="SUKH-4"/>
    <property type="match status" value="1"/>
</dbReference>
<evidence type="ECO:0000313" key="1">
    <source>
        <dbReference type="EMBL" id="MCF2533525.1"/>
    </source>
</evidence>
<reference evidence="1" key="1">
    <citation type="submission" date="2022-01" db="EMBL/GenBank/DDBJ databases">
        <title>Genome-Based Taxonomic Classification of the Phylum Actinobacteria.</title>
        <authorList>
            <person name="Gao Y."/>
        </authorList>
    </citation>
    <scope>NUCLEOTIDE SEQUENCE</scope>
    <source>
        <strain evidence="1">KLBMP 8922</strain>
    </source>
</reference>
<dbReference type="InterPro" id="IPR025851">
    <property type="entry name" value="SUKH-4"/>
</dbReference>
<protein>
    <submittedName>
        <fullName evidence="1">SUKH-4 family immunity protein</fullName>
    </submittedName>
</protein>
<organism evidence="1 2">
    <name type="scientific">Yinghuangia soli</name>
    <dbReference type="NCBI Taxonomy" id="2908204"/>
    <lineage>
        <taxon>Bacteria</taxon>
        <taxon>Bacillati</taxon>
        <taxon>Actinomycetota</taxon>
        <taxon>Actinomycetes</taxon>
        <taxon>Kitasatosporales</taxon>
        <taxon>Streptomycetaceae</taxon>
        <taxon>Yinghuangia</taxon>
    </lineage>
</organism>
<proteinExistence type="predicted"/>
<dbReference type="EMBL" id="JAKFHA010000051">
    <property type="protein sequence ID" value="MCF2533525.1"/>
    <property type="molecule type" value="Genomic_DNA"/>
</dbReference>
<dbReference type="RefSeq" id="WP_235058299.1">
    <property type="nucleotide sequence ID" value="NZ_JAKFHA010000051.1"/>
</dbReference>
<name>A0AA41Q9R9_9ACTN</name>
<evidence type="ECO:0000313" key="2">
    <source>
        <dbReference type="Proteomes" id="UP001165378"/>
    </source>
</evidence>
<dbReference type="AlphaFoldDB" id="A0AA41Q9R9"/>
<dbReference type="Proteomes" id="UP001165378">
    <property type="component" value="Unassembled WGS sequence"/>
</dbReference>